<feature type="transmembrane region" description="Helical" evidence="1">
    <location>
        <begin position="107"/>
        <end position="124"/>
    </location>
</feature>
<dbReference type="InterPro" id="IPR025238">
    <property type="entry name" value="DUF4184"/>
</dbReference>
<sequence>MPFTFAHPAFAFPLKFIRPRWFSVTGLVLGSMSPDFEYFLALEPHQTIGHSFSGLLIQAIPLSILFAFLFHVVVKRTMVLHLPSVLDLNRRAYGLLSGWGLGTAREWLIFLMSVIIGFLTHVGLDSFTHEGGYMVKQLPWLQSNAIFDLPVYKLMQHGLSLLGLSAILITLAAALWQSEPSAKRMPHIAGRRKWLFWCFSFLFALFVMGIKILVNDSGNYIGITVVATLTGFCAGLLIASLIWRAP</sequence>
<feature type="transmembrane region" description="Helical" evidence="1">
    <location>
        <begin position="52"/>
        <end position="74"/>
    </location>
</feature>
<gene>
    <name evidence="2" type="ORF">FHS18_002112</name>
</gene>
<feature type="transmembrane region" description="Helical" evidence="1">
    <location>
        <begin position="220"/>
        <end position="243"/>
    </location>
</feature>
<dbReference type="Pfam" id="PF13803">
    <property type="entry name" value="DUF4184"/>
    <property type="match status" value="1"/>
</dbReference>
<reference evidence="2 3" key="1">
    <citation type="submission" date="2020-08" db="EMBL/GenBank/DDBJ databases">
        <title>Genomic Encyclopedia of Type Strains, Phase III (KMG-III): the genomes of soil and plant-associated and newly described type strains.</title>
        <authorList>
            <person name="Whitman W."/>
        </authorList>
    </citation>
    <scope>NUCLEOTIDE SEQUENCE [LARGE SCALE GENOMIC DNA]</scope>
    <source>
        <strain evidence="2 3">CECT 5862</strain>
    </source>
</reference>
<feature type="transmembrane region" description="Helical" evidence="1">
    <location>
        <begin position="154"/>
        <end position="174"/>
    </location>
</feature>
<accession>A0A7W5AWF8</accession>
<dbReference type="RefSeq" id="WP_183599734.1">
    <property type="nucleotide sequence ID" value="NZ_JACHXK010000004.1"/>
</dbReference>
<dbReference type="Proteomes" id="UP000570361">
    <property type="component" value="Unassembled WGS sequence"/>
</dbReference>
<evidence type="ECO:0000256" key="1">
    <source>
        <dbReference type="SAM" id="Phobius"/>
    </source>
</evidence>
<organism evidence="2 3">
    <name type="scientific">Paenibacillus phyllosphaerae</name>
    <dbReference type="NCBI Taxonomy" id="274593"/>
    <lineage>
        <taxon>Bacteria</taxon>
        <taxon>Bacillati</taxon>
        <taxon>Bacillota</taxon>
        <taxon>Bacilli</taxon>
        <taxon>Bacillales</taxon>
        <taxon>Paenibacillaceae</taxon>
        <taxon>Paenibacillus</taxon>
    </lineage>
</organism>
<proteinExistence type="predicted"/>
<feature type="transmembrane region" description="Helical" evidence="1">
    <location>
        <begin position="194"/>
        <end position="214"/>
    </location>
</feature>
<dbReference type="EMBL" id="JACHXK010000004">
    <property type="protein sequence ID" value="MBB3110045.1"/>
    <property type="molecule type" value="Genomic_DNA"/>
</dbReference>
<keyword evidence="1" id="KW-1133">Transmembrane helix</keyword>
<name>A0A7W5AWF8_9BACL</name>
<keyword evidence="1" id="KW-0812">Transmembrane</keyword>
<dbReference type="AlphaFoldDB" id="A0A7W5AWF8"/>
<evidence type="ECO:0000313" key="3">
    <source>
        <dbReference type="Proteomes" id="UP000570361"/>
    </source>
</evidence>
<protein>
    <submittedName>
        <fullName evidence="2">Uncharacterized membrane protein YvlD (DUF360 family)</fullName>
    </submittedName>
</protein>
<evidence type="ECO:0000313" key="2">
    <source>
        <dbReference type="EMBL" id="MBB3110045.1"/>
    </source>
</evidence>
<keyword evidence="1" id="KW-0472">Membrane</keyword>
<keyword evidence="3" id="KW-1185">Reference proteome</keyword>
<comment type="caution">
    <text evidence="2">The sequence shown here is derived from an EMBL/GenBank/DDBJ whole genome shotgun (WGS) entry which is preliminary data.</text>
</comment>